<evidence type="ECO:0000313" key="4">
    <source>
        <dbReference type="Proteomes" id="UP000183063"/>
    </source>
</evidence>
<keyword evidence="5" id="KW-1185">Reference proteome</keyword>
<dbReference type="STRING" id="501024.RTCCBAU85039_4914"/>
<gene>
    <name evidence="2" type="ORF">RTCCBAU85039_4914</name>
    <name evidence="3" type="ORF">SAMN05216228_10257</name>
</gene>
<dbReference type="EMBL" id="FNXB01000034">
    <property type="protein sequence ID" value="SEI13196.1"/>
    <property type="molecule type" value="Genomic_DNA"/>
</dbReference>
<evidence type="ECO:0000313" key="2">
    <source>
        <dbReference type="EMBL" id="SEI13196.1"/>
    </source>
</evidence>
<keyword evidence="2" id="KW-0966">Cell projection</keyword>
<dbReference type="Proteomes" id="UP000198939">
    <property type="component" value="Unassembled WGS sequence"/>
</dbReference>
<dbReference type="RefSeq" id="WP_072379371.1">
    <property type="nucleotide sequence ID" value="NZ_FNXB01000034.1"/>
</dbReference>
<evidence type="ECO:0000313" key="3">
    <source>
        <dbReference type="EMBL" id="SEO78381.1"/>
    </source>
</evidence>
<organism evidence="2 4">
    <name type="scientific">Rhizobium tibeticum</name>
    <dbReference type="NCBI Taxonomy" id="501024"/>
    <lineage>
        <taxon>Bacteria</taxon>
        <taxon>Pseudomonadati</taxon>
        <taxon>Pseudomonadota</taxon>
        <taxon>Alphaproteobacteria</taxon>
        <taxon>Hyphomicrobiales</taxon>
        <taxon>Rhizobiaceae</taxon>
        <taxon>Rhizobium/Agrobacterium group</taxon>
        <taxon>Rhizobium</taxon>
    </lineage>
</organism>
<dbReference type="EMBL" id="FOCV01000025">
    <property type="protein sequence ID" value="SEO78381.1"/>
    <property type="molecule type" value="Genomic_DNA"/>
</dbReference>
<reference evidence="4" key="1">
    <citation type="submission" date="2016-10" db="EMBL/GenBank/DDBJ databases">
        <authorList>
            <person name="Wibberg D."/>
        </authorList>
    </citation>
    <scope>NUCLEOTIDE SEQUENCE [LARGE SCALE GENOMIC DNA]</scope>
</reference>
<dbReference type="SUPFAM" id="SSF64518">
    <property type="entry name" value="Phase 1 flagellin"/>
    <property type="match status" value="1"/>
</dbReference>
<proteinExistence type="predicted"/>
<dbReference type="Proteomes" id="UP000183063">
    <property type="component" value="Unassembled WGS sequence"/>
</dbReference>
<evidence type="ECO:0000313" key="5">
    <source>
        <dbReference type="Proteomes" id="UP000198939"/>
    </source>
</evidence>
<sequence length="66" mass="7223">MGEFETRIQKVVSVGSKLGSVQKPLDMAHEFNKNLRDSYTSGIGRLIDADMEESSKLTAHIKIAGS</sequence>
<reference evidence="2" key="3">
    <citation type="submission" date="2016-10" db="EMBL/GenBank/DDBJ databases">
        <authorList>
            <person name="de Groot N.N."/>
        </authorList>
    </citation>
    <scope>NUCLEOTIDE SEQUENCE [LARGE SCALE GENOMIC DNA]</scope>
    <source>
        <strain evidence="2">CCBAU85039</strain>
    </source>
</reference>
<dbReference type="AlphaFoldDB" id="A0A1H8SIA2"/>
<feature type="domain" description="Flagellin C-terminal" evidence="1">
    <location>
        <begin position="4"/>
        <end position="58"/>
    </location>
</feature>
<dbReference type="Pfam" id="PF00700">
    <property type="entry name" value="Flagellin_C"/>
    <property type="match status" value="1"/>
</dbReference>
<evidence type="ECO:0000259" key="1">
    <source>
        <dbReference type="Pfam" id="PF00700"/>
    </source>
</evidence>
<reference evidence="3 5" key="2">
    <citation type="submission" date="2016-10" db="EMBL/GenBank/DDBJ databases">
        <authorList>
            <person name="Varghese N."/>
            <person name="Submissions S."/>
        </authorList>
    </citation>
    <scope>NUCLEOTIDE SEQUENCE [LARGE SCALE GENOMIC DNA]</scope>
    <source>
        <strain evidence="3 5">CGMCC 1.7071</strain>
    </source>
</reference>
<keyword evidence="2" id="KW-0969">Cilium</keyword>
<name>A0A1H8SIA2_9HYPH</name>
<protein>
    <submittedName>
        <fullName evidence="2">Flagellin</fullName>
    </submittedName>
</protein>
<dbReference type="Gene3D" id="1.20.1330.10">
    <property type="entry name" value="f41 fragment of flagellin, N-terminal domain"/>
    <property type="match status" value="1"/>
</dbReference>
<dbReference type="InterPro" id="IPR046358">
    <property type="entry name" value="Flagellin_C"/>
</dbReference>
<accession>A0A1H8SIA2</accession>
<keyword evidence="2" id="KW-0282">Flagellum</keyword>